<evidence type="ECO:0000313" key="6">
    <source>
        <dbReference type="EMBL" id="KUG25985.1"/>
    </source>
</evidence>
<dbReference type="InterPro" id="IPR007373">
    <property type="entry name" value="Thiamin_PyroPKinase_B1-bd"/>
</dbReference>
<keyword evidence="2" id="KW-0547">Nucleotide-binding</keyword>
<dbReference type="Gene3D" id="3.40.50.10240">
    <property type="entry name" value="Thiamin pyrophosphokinase, catalytic domain"/>
    <property type="match status" value="1"/>
</dbReference>
<proteinExistence type="predicted"/>
<name>A0A0W8FYW0_9ZZZZ</name>
<dbReference type="Pfam" id="PF04263">
    <property type="entry name" value="TPK_catalytic"/>
    <property type="match status" value="1"/>
</dbReference>
<dbReference type="SMART" id="SM00983">
    <property type="entry name" value="TPK_B1_binding"/>
    <property type="match status" value="1"/>
</dbReference>
<comment type="caution">
    <text evidence="6">The sequence shown here is derived from an EMBL/GenBank/DDBJ whole genome shotgun (WGS) entry which is preliminary data.</text>
</comment>
<dbReference type="InterPro" id="IPR036759">
    <property type="entry name" value="TPK_catalytic_sf"/>
</dbReference>
<dbReference type="EMBL" id="LNQE01000561">
    <property type="protein sequence ID" value="KUG25985.1"/>
    <property type="molecule type" value="Genomic_DNA"/>
</dbReference>
<dbReference type="AlphaFoldDB" id="A0A0W8FYW0"/>
<sequence length="220" mass="24432">MKKCLILANGDAPKKSVIAYLQKTGYTTLICADGGANTAYKLNLIPGYIIGDFDSINKETIDFFKDKVKFIKLDRQNDTDVEKAIKLAISKKYSEVVLLGATGDRLDHSFCNIGVLLKYSDKINTAMLHQKSFMKVYQSNISLDTEIGEIISLYGIDKKTKVTTTGLKYSLSNESLPFGVSESTSNVAISSKVSVKISKGKVLIVRDYEVLKRNDFFRLS</sequence>
<keyword evidence="4" id="KW-0067">ATP-binding</keyword>
<dbReference type="InterPro" id="IPR036371">
    <property type="entry name" value="TPK_B1-bd_sf"/>
</dbReference>
<evidence type="ECO:0000256" key="1">
    <source>
        <dbReference type="ARBA" id="ARBA00022679"/>
    </source>
</evidence>
<dbReference type="InterPro" id="IPR006282">
    <property type="entry name" value="Thi_PPkinase"/>
</dbReference>
<keyword evidence="1 6" id="KW-0808">Transferase</keyword>
<keyword evidence="3 6" id="KW-0418">Kinase</keyword>
<dbReference type="Pfam" id="PF04265">
    <property type="entry name" value="TPK_B1_binding"/>
    <property type="match status" value="1"/>
</dbReference>
<evidence type="ECO:0000256" key="2">
    <source>
        <dbReference type="ARBA" id="ARBA00022741"/>
    </source>
</evidence>
<dbReference type="SUPFAM" id="SSF63862">
    <property type="entry name" value="Thiamin pyrophosphokinase, substrate-binding domain"/>
    <property type="match status" value="1"/>
</dbReference>
<dbReference type="NCBIfam" id="TIGR01378">
    <property type="entry name" value="thi_PPkinase"/>
    <property type="match status" value="1"/>
</dbReference>
<dbReference type="GO" id="GO:0016301">
    <property type="term" value="F:kinase activity"/>
    <property type="evidence" value="ECO:0007669"/>
    <property type="project" value="UniProtKB-KW"/>
</dbReference>
<dbReference type="PANTHER" id="PTHR41299">
    <property type="entry name" value="THIAMINE PYROPHOSPHOKINASE"/>
    <property type="match status" value="1"/>
</dbReference>
<dbReference type="GO" id="GO:0030975">
    <property type="term" value="F:thiamine binding"/>
    <property type="evidence" value="ECO:0007669"/>
    <property type="project" value="InterPro"/>
</dbReference>
<evidence type="ECO:0000256" key="4">
    <source>
        <dbReference type="ARBA" id="ARBA00022840"/>
    </source>
</evidence>
<dbReference type="InterPro" id="IPR053149">
    <property type="entry name" value="TPK"/>
</dbReference>
<evidence type="ECO:0000256" key="3">
    <source>
        <dbReference type="ARBA" id="ARBA00022777"/>
    </source>
</evidence>
<gene>
    <name evidence="6" type="ORF">ASZ90_004188</name>
</gene>
<evidence type="ECO:0000259" key="5">
    <source>
        <dbReference type="SMART" id="SM00983"/>
    </source>
</evidence>
<organism evidence="6">
    <name type="scientific">hydrocarbon metagenome</name>
    <dbReference type="NCBI Taxonomy" id="938273"/>
    <lineage>
        <taxon>unclassified sequences</taxon>
        <taxon>metagenomes</taxon>
        <taxon>ecological metagenomes</taxon>
    </lineage>
</organism>
<protein>
    <submittedName>
        <fullName evidence="6">Thiamin pyrophosphokinase</fullName>
        <ecNumber evidence="6">2.7.6.2</ecNumber>
    </submittedName>
</protein>
<dbReference type="GO" id="GO:0006772">
    <property type="term" value="P:thiamine metabolic process"/>
    <property type="evidence" value="ECO:0007669"/>
    <property type="project" value="InterPro"/>
</dbReference>
<dbReference type="GO" id="GO:0009229">
    <property type="term" value="P:thiamine diphosphate biosynthetic process"/>
    <property type="evidence" value="ECO:0007669"/>
    <property type="project" value="InterPro"/>
</dbReference>
<dbReference type="CDD" id="cd07995">
    <property type="entry name" value="TPK"/>
    <property type="match status" value="1"/>
</dbReference>
<dbReference type="GO" id="GO:0005524">
    <property type="term" value="F:ATP binding"/>
    <property type="evidence" value="ECO:0007669"/>
    <property type="project" value="UniProtKB-KW"/>
</dbReference>
<dbReference type="PANTHER" id="PTHR41299:SF1">
    <property type="entry name" value="THIAMINE PYROPHOSPHOKINASE"/>
    <property type="match status" value="1"/>
</dbReference>
<dbReference type="EC" id="2.7.6.2" evidence="6"/>
<dbReference type="SUPFAM" id="SSF63999">
    <property type="entry name" value="Thiamin pyrophosphokinase, catalytic domain"/>
    <property type="match status" value="1"/>
</dbReference>
<dbReference type="InterPro" id="IPR007371">
    <property type="entry name" value="TPK_catalytic"/>
</dbReference>
<feature type="domain" description="Thiamin pyrophosphokinase thiamin-binding" evidence="5">
    <location>
        <begin position="138"/>
        <end position="203"/>
    </location>
</feature>
<reference evidence="6" key="1">
    <citation type="journal article" date="2015" name="Proc. Natl. Acad. Sci. U.S.A.">
        <title>Networks of energetic and metabolic interactions define dynamics in microbial communities.</title>
        <authorList>
            <person name="Embree M."/>
            <person name="Liu J.K."/>
            <person name="Al-Bassam M.M."/>
            <person name="Zengler K."/>
        </authorList>
    </citation>
    <scope>NUCLEOTIDE SEQUENCE</scope>
</reference>
<dbReference type="GO" id="GO:0004788">
    <property type="term" value="F:thiamine diphosphokinase activity"/>
    <property type="evidence" value="ECO:0007669"/>
    <property type="project" value="UniProtKB-EC"/>
</dbReference>
<accession>A0A0W8FYW0</accession>